<feature type="compositionally biased region" description="Polar residues" evidence="1">
    <location>
        <begin position="441"/>
        <end position="451"/>
    </location>
</feature>
<dbReference type="EMBL" id="AOFI03000070">
    <property type="protein sequence ID" value="KAF4322441.1"/>
    <property type="molecule type" value="Genomic_DNA"/>
</dbReference>
<evidence type="ECO:0000313" key="3">
    <source>
        <dbReference type="Proteomes" id="UP000702964"/>
    </source>
</evidence>
<evidence type="ECO:0000256" key="1">
    <source>
        <dbReference type="SAM" id="MobiDB-lite"/>
    </source>
</evidence>
<evidence type="ECO:0000313" key="2">
    <source>
        <dbReference type="EMBL" id="KAF4322441.1"/>
    </source>
</evidence>
<dbReference type="Proteomes" id="UP000702964">
    <property type="component" value="Unassembled WGS sequence"/>
</dbReference>
<name>A0A8J4SAK4_9STRA</name>
<dbReference type="AlphaFoldDB" id="A0A8J4SAK4"/>
<accession>A0A8J4SAK4</accession>
<gene>
    <name evidence="2" type="ORF">G195_004625</name>
</gene>
<feature type="compositionally biased region" description="Low complexity" evidence="1">
    <location>
        <begin position="151"/>
        <end position="162"/>
    </location>
</feature>
<feature type="region of interest" description="Disordered" evidence="1">
    <location>
        <begin position="418"/>
        <end position="451"/>
    </location>
</feature>
<proteinExistence type="predicted"/>
<sequence>MGKGSVAQVSQDIASREVFQGLFKDLGKQAMALEAILRAVCGRVDKLENWLTEVSFGMTELDLKLRNIAHNIDGTGAADDEVTGPMRWAIPPTEQVKPLAPTVSKKLGADKKGVPVAPTAPIVPNNGVDTAINPTESIPVDTSEDSDESASEGSSSGSSSSSGEDDDTDIDDAEAGAAVEEISKAMTALKKLKHAHMLSPEEEKQLKERAHKKWFQLKGQIKEKQKKDVTNILLKRKKNVFTVSSRIELLEEKSREIFAALKQFTNEMRDKSDRAAHEILRRRVADIEHSLQSIDARFASLPVPATEKVNDFTVEVDSLRNTMQLQLMTAQDEATARHAYLEVALSNQRTLIESMAQDVPVQLNTQAELFTEKLKQIPDYSVAIENLKRSLRRKADLKLLKDLMNINATRAILSPDRPISAPVVPQKKKANSAARGKSLLKSLSTQLDPPQ</sequence>
<reference evidence="2" key="2">
    <citation type="submission" date="2020-02" db="EMBL/GenBank/DDBJ databases">
        <authorList>
            <person name="Studholme D.J."/>
        </authorList>
    </citation>
    <scope>NUCLEOTIDE SEQUENCE</scope>
    <source>
        <strain evidence="2">00238/432</strain>
    </source>
</reference>
<protein>
    <submittedName>
        <fullName evidence="2">Uncharacterized protein</fullName>
    </submittedName>
</protein>
<feature type="region of interest" description="Disordered" evidence="1">
    <location>
        <begin position="109"/>
        <end position="170"/>
    </location>
</feature>
<organism evidence="2 3">
    <name type="scientific">Phytophthora kernoviae 00238/432</name>
    <dbReference type="NCBI Taxonomy" id="1284355"/>
    <lineage>
        <taxon>Eukaryota</taxon>
        <taxon>Sar</taxon>
        <taxon>Stramenopiles</taxon>
        <taxon>Oomycota</taxon>
        <taxon>Peronosporomycetes</taxon>
        <taxon>Peronosporales</taxon>
        <taxon>Peronosporaceae</taxon>
        <taxon>Phytophthora</taxon>
    </lineage>
</organism>
<reference evidence="2" key="1">
    <citation type="journal article" date="2015" name="Genom Data">
        <title>Draft genome sequences of Phytophthora kernoviae and Phytophthora ramorum lineage EU2 from Scotland.</title>
        <authorList>
            <person name="Sambles C."/>
            <person name="Schlenzig A."/>
            <person name="O'Neill P."/>
            <person name="Grant M."/>
            <person name="Studholme D.J."/>
        </authorList>
    </citation>
    <scope>NUCLEOTIDE SEQUENCE</scope>
    <source>
        <strain evidence="2">00238/432</strain>
    </source>
</reference>
<comment type="caution">
    <text evidence="2">The sequence shown here is derived from an EMBL/GenBank/DDBJ whole genome shotgun (WGS) entry which is preliminary data.</text>
</comment>